<gene>
    <name evidence="4" type="ORF">C8N35_101189</name>
</gene>
<evidence type="ECO:0000256" key="1">
    <source>
        <dbReference type="ARBA" id="ARBA00022729"/>
    </source>
</evidence>
<proteinExistence type="predicted"/>
<evidence type="ECO:0000259" key="3">
    <source>
        <dbReference type="Pfam" id="PF12849"/>
    </source>
</evidence>
<feature type="signal peptide" evidence="2">
    <location>
        <begin position="1"/>
        <end position="23"/>
    </location>
</feature>
<dbReference type="PANTHER" id="PTHR30570">
    <property type="entry name" value="PERIPLASMIC PHOSPHATE BINDING COMPONENT OF PHOSPHATE ABC TRANSPORTER"/>
    <property type="match status" value="1"/>
</dbReference>
<evidence type="ECO:0000256" key="2">
    <source>
        <dbReference type="SAM" id="SignalP"/>
    </source>
</evidence>
<dbReference type="EMBL" id="QAYG01000001">
    <property type="protein sequence ID" value="PTW62152.1"/>
    <property type="molecule type" value="Genomic_DNA"/>
</dbReference>
<dbReference type="PANTHER" id="PTHR30570:SF1">
    <property type="entry name" value="PHOSPHATE-BINDING PROTEIN PSTS"/>
    <property type="match status" value="1"/>
</dbReference>
<dbReference type="SUPFAM" id="SSF53850">
    <property type="entry name" value="Periplasmic binding protein-like II"/>
    <property type="match status" value="1"/>
</dbReference>
<dbReference type="Proteomes" id="UP000244081">
    <property type="component" value="Unassembled WGS sequence"/>
</dbReference>
<accession>A0A2T5VEG9</accession>
<name>A0A2T5VEG9_9HYPH</name>
<keyword evidence="1 2" id="KW-0732">Signal</keyword>
<comment type="caution">
    <text evidence="4">The sequence shown here is derived from an EMBL/GenBank/DDBJ whole genome shotgun (WGS) entry which is preliminary data.</text>
</comment>
<dbReference type="Pfam" id="PF12849">
    <property type="entry name" value="PBP_like_2"/>
    <property type="match status" value="1"/>
</dbReference>
<dbReference type="InterPro" id="IPR024370">
    <property type="entry name" value="PBP_domain"/>
</dbReference>
<dbReference type="RefSeq" id="WP_107987759.1">
    <property type="nucleotide sequence ID" value="NZ_QAYG01000001.1"/>
</dbReference>
<dbReference type="OrthoDB" id="9790048at2"/>
<organism evidence="4 5">
    <name type="scientific">Breoghania corrubedonensis</name>
    <dbReference type="NCBI Taxonomy" id="665038"/>
    <lineage>
        <taxon>Bacteria</taxon>
        <taxon>Pseudomonadati</taxon>
        <taxon>Pseudomonadota</taxon>
        <taxon>Alphaproteobacteria</taxon>
        <taxon>Hyphomicrobiales</taxon>
        <taxon>Stappiaceae</taxon>
        <taxon>Breoghania</taxon>
    </lineage>
</organism>
<evidence type="ECO:0000313" key="5">
    <source>
        <dbReference type="Proteomes" id="UP000244081"/>
    </source>
</evidence>
<feature type="chain" id="PRO_5015754467" evidence="2">
    <location>
        <begin position="24"/>
        <end position="344"/>
    </location>
</feature>
<sequence>MKAIHLASVAAGALIIAATGAQARDQVQIAGSSTVLPYAKIVAENFGETFPDFPTPVVESGGSSAGLKEFCKGVGENTIDIANASRRIKPSEVEACKANGVSEIEEIRIGYDGIVFASDINGPDFALEPVDLYKALAAKVVVDGKLVDNPYKTWNEVNPDFPKWNIAAYIPGEKHGTREVFEEKVLEAGCEAAGDLEARIKSGMDKKAAGKDCMAVRKDGAAVDIDGDYTETLARIDANKQGVGVFGLSFYENNADKLKVATMSGVTPSVETIAAGEYPVSRPLQFYVKKAHLGVIPGLKEYVEFFVSDQMIGPDSPLANYGLVPAPDAERDAVRKAFESGKTL</sequence>
<dbReference type="Gene3D" id="3.40.190.10">
    <property type="entry name" value="Periplasmic binding protein-like II"/>
    <property type="match status" value="2"/>
</dbReference>
<feature type="domain" description="PBP" evidence="3">
    <location>
        <begin position="18"/>
        <end position="309"/>
    </location>
</feature>
<dbReference type="InterPro" id="IPR050811">
    <property type="entry name" value="Phosphate_ABC_transporter"/>
</dbReference>
<reference evidence="4 5" key="1">
    <citation type="submission" date="2018-04" db="EMBL/GenBank/DDBJ databases">
        <title>Genomic Encyclopedia of Archaeal and Bacterial Type Strains, Phase II (KMG-II): from individual species to whole genera.</title>
        <authorList>
            <person name="Goeker M."/>
        </authorList>
    </citation>
    <scope>NUCLEOTIDE SEQUENCE [LARGE SCALE GENOMIC DNA]</scope>
    <source>
        <strain evidence="4 5">DSM 23382</strain>
    </source>
</reference>
<dbReference type="AlphaFoldDB" id="A0A2T5VEG9"/>
<evidence type="ECO:0000313" key="4">
    <source>
        <dbReference type="EMBL" id="PTW62152.1"/>
    </source>
</evidence>
<protein>
    <submittedName>
        <fullName evidence="4">Phosphate ABC transporter substrate-binding protein (PhoT family)</fullName>
    </submittedName>
</protein>
<keyword evidence="5" id="KW-1185">Reference proteome</keyword>